<reference evidence="5 6" key="1">
    <citation type="submission" date="2021-03" db="EMBL/GenBank/DDBJ databases">
        <title>Complete Genome Sequences of Two Lysobacter Strains Isolated from Sea Water (Lysobacter caseinilyticus) and Soil (Lysobacter helvus) in South Korea.</title>
        <authorList>
            <person name="Watanabe Y."/>
            <person name="Arakawa K."/>
        </authorList>
    </citation>
    <scope>NUCLEOTIDE SEQUENCE [LARGE SCALE GENOMIC DNA]</scope>
    <source>
        <strain evidence="5 6">KVB24</strain>
    </source>
</reference>
<dbReference type="InterPro" id="IPR039448">
    <property type="entry name" value="Beta_helix"/>
</dbReference>
<evidence type="ECO:0000256" key="3">
    <source>
        <dbReference type="ARBA" id="ARBA00023326"/>
    </source>
</evidence>
<evidence type="ECO:0000256" key="1">
    <source>
        <dbReference type="ARBA" id="ARBA00022737"/>
    </source>
</evidence>
<keyword evidence="2" id="KW-0119">Carbohydrate metabolism</keyword>
<sequence>MNRSNEQLVQVVTTPMARRTFLKNSALLAVPAILGGVSLPALALTAPPVRTRGTTVLNVKNYGAIGDGIHDDTAAIQAAINALPTAGGTVTVPAGTYLIDTTKKINLRSSMLFSMDPLAILKAKTASVSRHYLIYVNGKSDVEIAGGQLVGERDTHKYMTSSTDEWGHGIQILGGKRVTVRDLRVSKCTGDGVCIGGSSSDVVIANIIATGNRRNGLSVTNCTNIKVYDSEFSFTAGTSPECGIDIEPDAGYTCSNVLIQNCRINNNNKYGINIWKNTSAITITQSTLELNGSLGMGTNGVNGLTVTNNTVRSNSATGIVFNDGTKNLNHSGNLSYGNYTRLGAKVRTPFTQTGWTSKIERDILIRGTTSGIVIGSNNYK</sequence>
<evidence type="ECO:0000313" key="6">
    <source>
        <dbReference type="Proteomes" id="UP000681317"/>
    </source>
</evidence>
<dbReference type="SUPFAM" id="SSF51126">
    <property type="entry name" value="Pectin lyase-like"/>
    <property type="match status" value="1"/>
</dbReference>
<dbReference type="PROSITE" id="PS51318">
    <property type="entry name" value="TAT"/>
    <property type="match status" value="1"/>
</dbReference>
<dbReference type="RefSeq" id="WP_213434188.1">
    <property type="nucleotide sequence ID" value="NZ_AP024545.1"/>
</dbReference>
<accession>A0ABM7Q7A1</accession>
<gene>
    <name evidence="5" type="ORF">LYSCAS_22770</name>
</gene>
<evidence type="ECO:0000313" key="5">
    <source>
        <dbReference type="EMBL" id="BCT93253.1"/>
    </source>
</evidence>
<dbReference type="InterPro" id="IPR006626">
    <property type="entry name" value="PbH1"/>
</dbReference>
<keyword evidence="1" id="KW-0677">Repeat</keyword>
<proteinExistence type="predicted"/>
<keyword evidence="6" id="KW-1185">Reference proteome</keyword>
<name>A0ABM7Q7A1_9GAMM</name>
<dbReference type="EMBL" id="AP024545">
    <property type="protein sequence ID" value="BCT93253.1"/>
    <property type="molecule type" value="Genomic_DNA"/>
</dbReference>
<dbReference type="Gene3D" id="2.160.20.10">
    <property type="entry name" value="Single-stranded right-handed beta-helix, Pectin lyase-like"/>
    <property type="match status" value="1"/>
</dbReference>
<keyword evidence="3" id="KW-0624">Polysaccharide degradation</keyword>
<dbReference type="InterPro" id="IPR011050">
    <property type="entry name" value="Pectin_lyase_fold/virulence"/>
</dbReference>
<dbReference type="InterPro" id="IPR006311">
    <property type="entry name" value="TAT_signal"/>
</dbReference>
<evidence type="ECO:0000256" key="2">
    <source>
        <dbReference type="ARBA" id="ARBA00023277"/>
    </source>
</evidence>
<dbReference type="SMART" id="SM00710">
    <property type="entry name" value="PbH1"/>
    <property type="match status" value="5"/>
</dbReference>
<evidence type="ECO:0000259" key="4">
    <source>
        <dbReference type="Pfam" id="PF13229"/>
    </source>
</evidence>
<dbReference type="Pfam" id="PF13229">
    <property type="entry name" value="Beta_helix"/>
    <property type="match status" value="1"/>
</dbReference>
<feature type="domain" description="Right handed beta helix" evidence="4">
    <location>
        <begin position="130"/>
        <end position="287"/>
    </location>
</feature>
<dbReference type="InterPro" id="IPR012334">
    <property type="entry name" value="Pectin_lyas_fold"/>
</dbReference>
<dbReference type="PANTHER" id="PTHR31736">
    <property type="match status" value="1"/>
</dbReference>
<organism evidence="5 6">
    <name type="scientific">Noviluteimonas caseinilytica</name>
    <dbReference type="NCBI Taxonomy" id="2675101"/>
    <lineage>
        <taxon>Bacteria</taxon>
        <taxon>Pseudomonadati</taxon>
        <taxon>Pseudomonadota</taxon>
        <taxon>Gammaproteobacteria</taxon>
        <taxon>Lysobacterales</taxon>
        <taxon>Lysobacteraceae</taxon>
        <taxon>Noviluteimonas</taxon>
    </lineage>
</organism>
<dbReference type="PANTHER" id="PTHR31736:SF9">
    <property type="entry name" value="ENDO-XYLOGALACTURONAN HYDROLASE A-RELATED"/>
    <property type="match status" value="1"/>
</dbReference>
<protein>
    <recommendedName>
        <fullName evidence="4">Right handed beta helix domain-containing protein</fullName>
    </recommendedName>
</protein>
<dbReference type="Proteomes" id="UP000681317">
    <property type="component" value="Chromosome"/>
</dbReference>